<dbReference type="PROSITE" id="PS50164">
    <property type="entry name" value="GIY_YIG"/>
    <property type="match status" value="1"/>
</dbReference>
<dbReference type="GO" id="GO:0003677">
    <property type="term" value="F:DNA binding"/>
    <property type="evidence" value="ECO:0007669"/>
    <property type="project" value="InterPro"/>
</dbReference>
<dbReference type="SMART" id="SM00465">
    <property type="entry name" value="GIYc"/>
    <property type="match status" value="1"/>
</dbReference>
<accession>S1NAK7</accession>
<dbReference type="InterPro" id="IPR000305">
    <property type="entry name" value="GIY-YIG_endonuc"/>
</dbReference>
<evidence type="ECO:0000256" key="1">
    <source>
        <dbReference type="ARBA" id="ARBA00010045"/>
    </source>
</evidence>
<dbReference type="SUPFAM" id="SSF82771">
    <property type="entry name" value="GIY-YIG endonuclease"/>
    <property type="match status" value="1"/>
</dbReference>
<comment type="caution">
    <text evidence="3">The sequence shown here is derived from an EMBL/GenBank/DDBJ whole genome shotgun (WGS) entry which is preliminary data.</text>
</comment>
<evidence type="ECO:0000259" key="2">
    <source>
        <dbReference type="PROSITE" id="PS50164"/>
    </source>
</evidence>
<evidence type="ECO:0000313" key="4">
    <source>
        <dbReference type="Proteomes" id="UP000014127"/>
    </source>
</evidence>
<dbReference type="RefSeq" id="WP_016173628.1">
    <property type="nucleotide sequence ID" value="NZ_ASWK01000001.1"/>
</dbReference>
<keyword evidence="4" id="KW-1185">Reference proteome</keyword>
<dbReference type="InterPro" id="IPR035901">
    <property type="entry name" value="GIY-YIG_endonuc_sf"/>
</dbReference>
<proteinExistence type="predicted"/>
<dbReference type="InterPro" id="IPR036388">
    <property type="entry name" value="WH-like_DNA-bd_sf"/>
</dbReference>
<dbReference type="InterPro" id="IPR006350">
    <property type="entry name" value="Intron_endoG1"/>
</dbReference>
<dbReference type="AlphaFoldDB" id="S1NAK7"/>
<dbReference type="GO" id="GO:0004519">
    <property type="term" value="F:endonuclease activity"/>
    <property type="evidence" value="ECO:0007669"/>
    <property type="project" value="InterPro"/>
</dbReference>
<dbReference type="HOGENOM" id="CLU_094476_0_0_9"/>
<dbReference type="Gene3D" id="3.40.1440.10">
    <property type="entry name" value="GIY-YIG endonuclease"/>
    <property type="match status" value="1"/>
</dbReference>
<dbReference type="Pfam" id="PF07460">
    <property type="entry name" value="NUMOD3"/>
    <property type="match status" value="1"/>
</dbReference>
<dbReference type="CDD" id="cd10443">
    <property type="entry name" value="GIY-YIG_HE_Tlr8p_PBC-V_like"/>
    <property type="match status" value="1"/>
</dbReference>
<dbReference type="SUPFAM" id="SSF64496">
    <property type="entry name" value="DNA-binding domain of intron-encoded endonucleases"/>
    <property type="match status" value="1"/>
</dbReference>
<dbReference type="EMBL" id="AHYR01000013">
    <property type="protein sequence ID" value="EOT38251.1"/>
    <property type="molecule type" value="Genomic_DNA"/>
</dbReference>
<reference evidence="3 4" key="1">
    <citation type="submission" date="2013-03" db="EMBL/GenBank/DDBJ databases">
        <title>The Genome Sequence of Enterococcus dispar ATCC_51266 (Illumina only assembly).</title>
        <authorList>
            <consortium name="The Broad Institute Genomics Platform"/>
            <consortium name="The Broad Institute Genome Sequencing Center for Infectious Disease"/>
            <person name="Earl A."/>
            <person name="Russ C."/>
            <person name="Gilmore M."/>
            <person name="Surin D."/>
            <person name="Walker B."/>
            <person name="Young S."/>
            <person name="Zeng Q."/>
            <person name="Gargeya S."/>
            <person name="Fitzgerald M."/>
            <person name="Haas B."/>
            <person name="Abouelleil A."/>
            <person name="Allen A.W."/>
            <person name="Alvarado L."/>
            <person name="Arachchi H.M."/>
            <person name="Berlin A.M."/>
            <person name="Chapman S.B."/>
            <person name="Gainer-Dewar J."/>
            <person name="Goldberg J."/>
            <person name="Griggs A."/>
            <person name="Gujja S."/>
            <person name="Hansen M."/>
            <person name="Howarth C."/>
            <person name="Imamovic A."/>
            <person name="Ireland A."/>
            <person name="Larimer J."/>
            <person name="McCowan C."/>
            <person name="Murphy C."/>
            <person name="Pearson M."/>
            <person name="Poon T.W."/>
            <person name="Priest M."/>
            <person name="Roberts A."/>
            <person name="Saif S."/>
            <person name="Shea T."/>
            <person name="Sisk P."/>
            <person name="Sykes S."/>
            <person name="Wortman J."/>
            <person name="Nusbaum C."/>
            <person name="Birren B."/>
        </authorList>
    </citation>
    <scope>NUCLEOTIDE SEQUENCE [LARGE SCALE GENOMIC DNA]</scope>
    <source>
        <strain evidence="3 4">ATCC 51266</strain>
    </source>
</reference>
<sequence>MIIYMFKNKINGKTYIGQTIRTFEERTSEHLRHTETCFDKALNKYGIENFEYCIIDEALSLDELNAKETYWIAKTNSMIPNGYNLCLGGNNTCGYTHREESKRKMSLTKRKNGSMKAEKNHYYGKHHTLEIREKMKKAWTPERKSKLSEQSKRLDRSYQFVRVRNKETGEIYNSVKEAGEKTGVLATHITRVCKGKRKSAGGIKWEYVDSNNKTIPSQA</sequence>
<dbReference type="InterPro" id="IPR003611">
    <property type="entry name" value="NUMOD3"/>
</dbReference>
<dbReference type="Pfam" id="PF01541">
    <property type="entry name" value="GIY-YIG"/>
    <property type="match status" value="1"/>
</dbReference>
<organism evidence="3 4">
    <name type="scientific">Enterococcus dispar ATCC 51266</name>
    <dbReference type="NCBI Taxonomy" id="1139219"/>
    <lineage>
        <taxon>Bacteria</taxon>
        <taxon>Bacillati</taxon>
        <taxon>Bacillota</taxon>
        <taxon>Bacilli</taxon>
        <taxon>Lactobacillales</taxon>
        <taxon>Enterococcaceae</taxon>
        <taxon>Enterococcus</taxon>
    </lineage>
</organism>
<name>S1NAK7_9ENTE</name>
<dbReference type="eggNOG" id="ENOG50338R3">
    <property type="taxonomic scope" value="Bacteria"/>
</dbReference>
<gene>
    <name evidence="3" type="ORF">OMK_02519</name>
</gene>
<protein>
    <recommendedName>
        <fullName evidence="2">GIY-YIG domain-containing protein</fullName>
    </recommendedName>
</protein>
<dbReference type="PATRIC" id="fig|1139219.3.peg.2462"/>
<dbReference type="Gene3D" id="1.10.10.10">
    <property type="entry name" value="Winged helix-like DNA-binding domain superfamily/Winged helix DNA-binding domain"/>
    <property type="match status" value="1"/>
</dbReference>
<dbReference type="STRING" id="44009.RV01_GL001277"/>
<dbReference type="OrthoDB" id="2885760at2"/>
<feature type="domain" description="GIY-YIG" evidence="2">
    <location>
        <begin position="1"/>
        <end position="85"/>
    </location>
</feature>
<evidence type="ECO:0000313" key="3">
    <source>
        <dbReference type="EMBL" id="EOT38251.1"/>
    </source>
</evidence>
<dbReference type="NCBIfam" id="TIGR01453">
    <property type="entry name" value="grpIintron_endo"/>
    <property type="match status" value="1"/>
</dbReference>
<dbReference type="SMART" id="SM00496">
    <property type="entry name" value="IENR2"/>
    <property type="match status" value="2"/>
</dbReference>
<comment type="similarity">
    <text evidence="1">To endonucleases of group I introns of fungi and phage.</text>
</comment>
<dbReference type="Proteomes" id="UP000014127">
    <property type="component" value="Unassembled WGS sequence"/>
</dbReference>